<accession>A0ABN1H0P5</accession>
<organism evidence="1 2">
    <name type="scientific">Sporichthya brevicatena</name>
    <dbReference type="NCBI Taxonomy" id="171442"/>
    <lineage>
        <taxon>Bacteria</taxon>
        <taxon>Bacillati</taxon>
        <taxon>Actinomycetota</taxon>
        <taxon>Actinomycetes</taxon>
        <taxon>Sporichthyales</taxon>
        <taxon>Sporichthyaceae</taxon>
        <taxon>Sporichthya</taxon>
    </lineage>
</organism>
<dbReference type="InterPro" id="IPR011008">
    <property type="entry name" value="Dimeric_a/b-barrel"/>
</dbReference>
<gene>
    <name evidence="1" type="ORF">GCM10009547_29940</name>
</gene>
<dbReference type="Proteomes" id="UP001500957">
    <property type="component" value="Unassembled WGS sequence"/>
</dbReference>
<reference evidence="1 2" key="1">
    <citation type="journal article" date="2019" name="Int. J. Syst. Evol. Microbiol.">
        <title>The Global Catalogue of Microorganisms (GCM) 10K type strain sequencing project: providing services to taxonomists for standard genome sequencing and annotation.</title>
        <authorList>
            <consortium name="The Broad Institute Genomics Platform"/>
            <consortium name="The Broad Institute Genome Sequencing Center for Infectious Disease"/>
            <person name="Wu L."/>
            <person name="Ma J."/>
        </authorList>
    </citation>
    <scope>NUCLEOTIDE SEQUENCE [LARGE SCALE GENOMIC DNA]</scope>
    <source>
        <strain evidence="1 2">JCM 10671</strain>
    </source>
</reference>
<dbReference type="SUPFAM" id="SSF54909">
    <property type="entry name" value="Dimeric alpha+beta barrel"/>
    <property type="match status" value="1"/>
</dbReference>
<name>A0ABN1H0P5_9ACTN</name>
<evidence type="ECO:0008006" key="3">
    <source>
        <dbReference type="Google" id="ProtNLM"/>
    </source>
</evidence>
<evidence type="ECO:0000313" key="1">
    <source>
        <dbReference type="EMBL" id="GAA0624762.1"/>
    </source>
</evidence>
<evidence type="ECO:0000313" key="2">
    <source>
        <dbReference type="Proteomes" id="UP001500957"/>
    </source>
</evidence>
<dbReference type="EMBL" id="BAAAHE010000024">
    <property type="protein sequence ID" value="GAA0624762.1"/>
    <property type="molecule type" value="Genomic_DNA"/>
</dbReference>
<comment type="caution">
    <text evidence="1">The sequence shown here is derived from an EMBL/GenBank/DDBJ whole genome shotgun (WGS) entry which is preliminary data.</text>
</comment>
<sequence>MPGFIQTITYTTSRIDEVRQLNEDYRARRMADGADLRPVQVTLCTDHEVPNRYTVLVEFNSYEDAMANSNHPATSEFAQQMQKLCDGPPTFVNLDVVERLQP</sequence>
<proteinExistence type="predicted"/>
<dbReference type="Gene3D" id="3.30.70.100">
    <property type="match status" value="1"/>
</dbReference>
<dbReference type="RefSeq" id="WP_344606113.1">
    <property type="nucleotide sequence ID" value="NZ_BAAAHE010000024.1"/>
</dbReference>
<keyword evidence="2" id="KW-1185">Reference proteome</keyword>
<protein>
    <recommendedName>
        <fullName evidence="3">ABM domain-containing protein</fullName>
    </recommendedName>
</protein>